<feature type="domain" description="Tryptophan synthase beta chain-like PALP" evidence="11">
    <location>
        <begin position="14"/>
        <end position="298"/>
    </location>
</feature>
<keyword evidence="8 10" id="KW-0198">Cysteine biosynthesis</keyword>
<name>A0ABT3NYR7_9PROT</name>
<dbReference type="PANTHER" id="PTHR10314">
    <property type="entry name" value="CYSTATHIONINE BETA-SYNTHASE"/>
    <property type="match status" value="1"/>
</dbReference>
<dbReference type="Proteomes" id="UP001526430">
    <property type="component" value="Unassembled WGS sequence"/>
</dbReference>
<dbReference type="InterPro" id="IPR036052">
    <property type="entry name" value="TrpB-like_PALP_sf"/>
</dbReference>
<evidence type="ECO:0000256" key="4">
    <source>
        <dbReference type="ARBA" id="ARBA00012681"/>
    </source>
</evidence>
<dbReference type="EC" id="2.5.1.47" evidence="4 10"/>
<evidence type="ECO:0000313" key="12">
    <source>
        <dbReference type="EMBL" id="MCW8087053.1"/>
    </source>
</evidence>
<evidence type="ECO:0000259" key="11">
    <source>
        <dbReference type="Pfam" id="PF00291"/>
    </source>
</evidence>
<keyword evidence="5 10" id="KW-0028">Amino-acid biosynthesis</keyword>
<accession>A0ABT3NYR7</accession>
<evidence type="ECO:0000256" key="8">
    <source>
        <dbReference type="ARBA" id="ARBA00023192"/>
    </source>
</evidence>
<comment type="similarity">
    <text evidence="3 10">Belongs to the cysteine synthase/cystathionine beta-synthase family.</text>
</comment>
<evidence type="ECO:0000256" key="3">
    <source>
        <dbReference type="ARBA" id="ARBA00007103"/>
    </source>
</evidence>
<evidence type="ECO:0000313" key="13">
    <source>
        <dbReference type="Proteomes" id="UP001526430"/>
    </source>
</evidence>
<dbReference type="InterPro" id="IPR005856">
    <property type="entry name" value="Cys_synth"/>
</dbReference>
<dbReference type="Gene3D" id="3.40.50.1100">
    <property type="match status" value="2"/>
</dbReference>
<keyword evidence="13" id="KW-1185">Reference proteome</keyword>
<dbReference type="Pfam" id="PF00291">
    <property type="entry name" value="PALP"/>
    <property type="match status" value="1"/>
</dbReference>
<dbReference type="NCBIfam" id="TIGR01136">
    <property type="entry name" value="cysKM"/>
    <property type="match status" value="1"/>
</dbReference>
<reference evidence="12 13" key="1">
    <citation type="submission" date="2022-10" db="EMBL/GenBank/DDBJ databases">
        <title>Roseococcus glaciei nov., sp. nov., isolated from glacier.</title>
        <authorList>
            <person name="Liu Q."/>
            <person name="Xin Y.-H."/>
        </authorList>
    </citation>
    <scope>NUCLEOTIDE SEQUENCE [LARGE SCALE GENOMIC DNA]</scope>
    <source>
        <strain evidence="12 13">MDT2-1-1</strain>
    </source>
</reference>
<comment type="caution">
    <text evidence="12">The sequence shown here is derived from an EMBL/GenBank/DDBJ whole genome shotgun (WGS) entry which is preliminary data.</text>
</comment>
<dbReference type="NCBIfam" id="TIGR01139">
    <property type="entry name" value="cysK"/>
    <property type="match status" value="1"/>
</dbReference>
<evidence type="ECO:0000256" key="6">
    <source>
        <dbReference type="ARBA" id="ARBA00022679"/>
    </source>
</evidence>
<keyword evidence="7 10" id="KW-0663">Pyridoxal phosphate</keyword>
<sequence length="317" mass="33611">MATDIPAGLRSGVLDTIGRTPLVLLPRLMEREGLRARLALKLEFMNPGGSVKDRIGLAMIRAAEAAGEISPGRSVLVEPTSGNTGIALAVAAAARGYRLIVVMPDGASMERRKMLRLLGAELELTPARKGMGGAIARAEEIVARTENAWMPRQFDNGANPAIHEQTTAEEIWVDSEGRVDAVVGGIGTGGTLTGIARALKPRRPSMRVIGVEPAESAVLNGDDPGPHRIQGIGAGFRPAVLELERLDEVRRVAERESFAAARLSARVEGLAIGISSGAVLHAMMELAREKAMEGKLIVGIAASYAERYLSTELFEGL</sequence>
<keyword evidence="6 10" id="KW-0808">Transferase</keyword>
<evidence type="ECO:0000256" key="10">
    <source>
        <dbReference type="RuleBase" id="RU003985"/>
    </source>
</evidence>
<comment type="cofactor">
    <cofactor evidence="1 10">
        <name>pyridoxal 5'-phosphate</name>
        <dbReference type="ChEBI" id="CHEBI:597326"/>
    </cofactor>
</comment>
<evidence type="ECO:0000256" key="2">
    <source>
        <dbReference type="ARBA" id="ARBA00004962"/>
    </source>
</evidence>
<dbReference type="SUPFAM" id="SSF53686">
    <property type="entry name" value="Tryptophan synthase beta subunit-like PLP-dependent enzymes"/>
    <property type="match status" value="1"/>
</dbReference>
<dbReference type="InterPro" id="IPR050214">
    <property type="entry name" value="Cys_Synth/Cystath_Beta-Synth"/>
</dbReference>
<proteinExistence type="inferred from homology"/>
<dbReference type="InterPro" id="IPR001926">
    <property type="entry name" value="TrpB-like_PALP"/>
</dbReference>
<gene>
    <name evidence="12" type="primary">cysK</name>
    <name evidence="12" type="ORF">OF850_15580</name>
</gene>
<evidence type="ECO:0000256" key="7">
    <source>
        <dbReference type="ARBA" id="ARBA00022898"/>
    </source>
</evidence>
<dbReference type="GO" id="GO:0004124">
    <property type="term" value="F:cysteine synthase activity"/>
    <property type="evidence" value="ECO:0007669"/>
    <property type="project" value="UniProtKB-EC"/>
</dbReference>
<dbReference type="RefSeq" id="WP_301591199.1">
    <property type="nucleotide sequence ID" value="NZ_JAPFQI010000013.1"/>
</dbReference>
<comment type="pathway">
    <text evidence="2">Amino-acid biosynthesis; L-cysteine biosynthesis; L-cysteine from L-serine: step 2/2.</text>
</comment>
<dbReference type="InterPro" id="IPR005859">
    <property type="entry name" value="CysK"/>
</dbReference>
<dbReference type="InterPro" id="IPR001216">
    <property type="entry name" value="P-phosphate_BS"/>
</dbReference>
<dbReference type="PROSITE" id="PS00901">
    <property type="entry name" value="CYS_SYNTHASE"/>
    <property type="match status" value="1"/>
</dbReference>
<dbReference type="CDD" id="cd01561">
    <property type="entry name" value="CBS_like"/>
    <property type="match status" value="1"/>
</dbReference>
<protein>
    <recommendedName>
        <fullName evidence="4 10">Cysteine synthase</fullName>
        <ecNumber evidence="4 10">2.5.1.47</ecNumber>
    </recommendedName>
</protein>
<evidence type="ECO:0000256" key="9">
    <source>
        <dbReference type="ARBA" id="ARBA00047931"/>
    </source>
</evidence>
<organism evidence="12 13">
    <name type="scientific">Sabulicella glaciei</name>
    <dbReference type="NCBI Taxonomy" id="2984948"/>
    <lineage>
        <taxon>Bacteria</taxon>
        <taxon>Pseudomonadati</taxon>
        <taxon>Pseudomonadota</taxon>
        <taxon>Alphaproteobacteria</taxon>
        <taxon>Acetobacterales</taxon>
        <taxon>Acetobacteraceae</taxon>
        <taxon>Sabulicella</taxon>
    </lineage>
</organism>
<evidence type="ECO:0000256" key="5">
    <source>
        <dbReference type="ARBA" id="ARBA00022605"/>
    </source>
</evidence>
<dbReference type="EMBL" id="JAPFQI010000013">
    <property type="protein sequence ID" value="MCW8087053.1"/>
    <property type="molecule type" value="Genomic_DNA"/>
</dbReference>
<comment type="catalytic activity">
    <reaction evidence="9 10">
        <text>O-acetyl-L-serine + hydrogen sulfide = L-cysteine + acetate</text>
        <dbReference type="Rhea" id="RHEA:14829"/>
        <dbReference type="ChEBI" id="CHEBI:29919"/>
        <dbReference type="ChEBI" id="CHEBI:30089"/>
        <dbReference type="ChEBI" id="CHEBI:35235"/>
        <dbReference type="ChEBI" id="CHEBI:58340"/>
        <dbReference type="EC" id="2.5.1.47"/>
    </reaction>
</comment>
<evidence type="ECO:0000256" key="1">
    <source>
        <dbReference type="ARBA" id="ARBA00001933"/>
    </source>
</evidence>